<comment type="caution">
    <text evidence="9">The sequence shown here is derived from an EMBL/GenBank/DDBJ whole genome shotgun (WGS) entry which is preliminary data.</text>
</comment>
<reference evidence="9 10" key="1">
    <citation type="submission" date="2024-06" db="EMBL/GenBank/DDBJ databases">
        <title>Complete genome of Phlyctema vagabunda strain 19-DSS-EL-015.</title>
        <authorList>
            <person name="Fiorenzani C."/>
        </authorList>
    </citation>
    <scope>NUCLEOTIDE SEQUENCE [LARGE SCALE GENOMIC DNA]</scope>
    <source>
        <strain evidence="9 10">19-DSS-EL-015</strain>
    </source>
</reference>
<evidence type="ECO:0000256" key="3">
    <source>
        <dbReference type="ARBA" id="ARBA00022723"/>
    </source>
</evidence>
<dbReference type="InterPro" id="IPR002401">
    <property type="entry name" value="Cyt_P450_E_grp-I"/>
</dbReference>
<evidence type="ECO:0000256" key="1">
    <source>
        <dbReference type="ARBA" id="ARBA00001971"/>
    </source>
</evidence>
<evidence type="ECO:0000256" key="8">
    <source>
        <dbReference type="SAM" id="Phobius"/>
    </source>
</evidence>
<organism evidence="9 10">
    <name type="scientific">Phlyctema vagabunda</name>
    <dbReference type="NCBI Taxonomy" id="108571"/>
    <lineage>
        <taxon>Eukaryota</taxon>
        <taxon>Fungi</taxon>
        <taxon>Dikarya</taxon>
        <taxon>Ascomycota</taxon>
        <taxon>Pezizomycotina</taxon>
        <taxon>Leotiomycetes</taxon>
        <taxon>Helotiales</taxon>
        <taxon>Dermateaceae</taxon>
        <taxon>Phlyctema</taxon>
    </lineage>
</organism>
<dbReference type="Pfam" id="PF00067">
    <property type="entry name" value="p450"/>
    <property type="match status" value="1"/>
</dbReference>
<proteinExistence type="inferred from homology"/>
<evidence type="ECO:0000256" key="6">
    <source>
        <dbReference type="ARBA" id="ARBA00023033"/>
    </source>
</evidence>
<name>A0ABR4PUW1_9HELO</name>
<keyword evidence="8" id="KW-1133">Transmembrane helix</keyword>
<dbReference type="InterPro" id="IPR036396">
    <property type="entry name" value="Cyt_P450_sf"/>
</dbReference>
<dbReference type="InterPro" id="IPR001128">
    <property type="entry name" value="Cyt_P450"/>
</dbReference>
<gene>
    <name evidence="9" type="ORF">PVAG01_00663</name>
</gene>
<evidence type="ECO:0000256" key="7">
    <source>
        <dbReference type="RuleBase" id="RU000461"/>
    </source>
</evidence>
<sequence>MPAFIDLPIIIFGCSASLLYFVGLVFYRLYLSPLSKFPGPKLAAATLWYEFYYDVILQGQYTFKIKEYHEKYGPIIRISPYELHVNDPEYYDVLYSRTSPRDKYEFYTCQFGIPDSGFGTVSHQLHRARRQAINPFFSKASISRLEPVLSSIIGKLCSRLESRRGSGVPINIRHLYTCLTIDVITSYGMSFCWNSLDSPDFSPLLCETFKGIAEAGVIIKQFPWVFTVMNSLPERLIAWLSPGMGLMLAFQHKLQSEIQEIIEQRDSGAPKQETGVPLTIFHELLSSNLSEEDKTLSRLWQEGQVVIGAGAETTAACLAITAYHLLSNPDKLRRLKDELETAIPDKYEVPKLGVVEKLPYLSAVILESLRISTPVSSRLQRVAPNEILRFQDWDIPAGTPVGMTALLLHNDESIFPDPESFLPERWLSDGESGRNLERYLVAFSKGSRQCVGLNLARAELSLVNATMFRRFDMALFDVDFERDVAIKHEMFLPQPSRASKGIRVVLE</sequence>
<protein>
    <submittedName>
        <fullName evidence="9">Cytochrome p450</fullName>
    </submittedName>
</protein>
<dbReference type="CDD" id="cd11062">
    <property type="entry name" value="CYP58-like"/>
    <property type="match status" value="1"/>
</dbReference>
<evidence type="ECO:0000256" key="4">
    <source>
        <dbReference type="ARBA" id="ARBA00023002"/>
    </source>
</evidence>
<dbReference type="PRINTS" id="PR00385">
    <property type="entry name" value="P450"/>
</dbReference>
<keyword evidence="8" id="KW-0812">Transmembrane</keyword>
<feature type="transmembrane region" description="Helical" evidence="8">
    <location>
        <begin position="7"/>
        <end position="30"/>
    </location>
</feature>
<dbReference type="PRINTS" id="PR00463">
    <property type="entry name" value="EP450I"/>
</dbReference>
<dbReference type="SUPFAM" id="SSF48264">
    <property type="entry name" value="Cytochrome P450"/>
    <property type="match status" value="1"/>
</dbReference>
<dbReference type="InterPro" id="IPR017972">
    <property type="entry name" value="Cyt_P450_CS"/>
</dbReference>
<evidence type="ECO:0000256" key="2">
    <source>
        <dbReference type="ARBA" id="ARBA00010617"/>
    </source>
</evidence>
<dbReference type="PANTHER" id="PTHR24305">
    <property type="entry name" value="CYTOCHROME P450"/>
    <property type="match status" value="1"/>
</dbReference>
<dbReference type="Proteomes" id="UP001629113">
    <property type="component" value="Unassembled WGS sequence"/>
</dbReference>
<comment type="cofactor">
    <cofactor evidence="1">
        <name>heme</name>
        <dbReference type="ChEBI" id="CHEBI:30413"/>
    </cofactor>
</comment>
<dbReference type="EMBL" id="JBFCZG010000001">
    <property type="protein sequence ID" value="KAL3427154.1"/>
    <property type="molecule type" value="Genomic_DNA"/>
</dbReference>
<dbReference type="Gene3D" id="1.10.630.10">
    <property type="entry name" value="Cytochrome P450"/>
    <property type="match status" value="1"/>
</dbReference>
<comment type="similarity">
    <text evidence="2 7">Belongs to the cytochrome P450 family.</text>
</comment>
<evidence type="ECO:0000313" key="9">
    <source>
        <dbReference type="EMBL" id="KAL3427154.1"/>
    </source>
</evidence>
<keyword evidence="5 7" id="KW-0408">Iron</keyword>
<keyword evidence="6 7" id="KW-0503">Monooxygenase</keyword>
<keyword evidence="10" id="KW-1185">Reference proteome</keyword>
<dbReference type="PANTHER" id="PTHR24305:SF157">
    <property type="entry name" value="N-ACETYLTRYPTOPHAN 6-HYDROXYLASE IVOC-RELATED"/>
    <property type="match status" value="1"/>
</dbReference>
<keyword evidence="7" id="KW-0349">Heme</keyword>
<keyword evidence="3 7" id="KW-0479">Metal-binding</keyword>
<evidence type="ECO:0000256" key="5">
    <source>
        <dbReference type="ARBA" id="ARBA00023004"/>
    </source>
</evidence>
<evidence type="ECO:0000313" key="10">
    <source>
        <dbReference type="Proteomes" id="UP001629113"/>
    </source>
</evidence>
<accession>A0ABR4PUW1</accession>
<dbReference type="InterPro" id="IPR050121">
    <property type="entry name" value="Cytochrome_P450_monoxygenase"/>
</dbReference>
<keyword evidence="8" id="KW-0472">Membrane</keyword>
<dbReference type="PROSITE" id="PS00086">
    <property type="entry name" value="CYTOCHROME_P450"/>
    <property type="match status" value="1"/>
</dbReference>
<keyword evidence="4 7" id="KW-0560">Oxidoreductase</keyword>